<evidence type="ECO:0000313" key="9">
    <source>
        <dbReference type="Proteomes" id="UP000270342"/>
    </source>
</evidence>
<dbReference type="EMBL" id="RBZU01000028">
    <property type="protein sequence ID" value="RKP43546.1"/>
    <property type="molecule type" value="Genomic_DNA"/>
</dbReference>
<gene>
    <name evidence="8" type="ORF">D7S86_28735</name>
</gene>
<evidence type="ECO:0000256" key="4">
    <source>
        <dbReference type="ARBA" id="ARBA00030474"/>
    </source>
</evidence>
<dbReference type="InterPro" id="IPR051057">
    <property type="entry name" value="PI-PLC_domain"/>
</dbReference>
<dbReference type="RefSeq" id="WP_121091555.1">
    <property type="nucleotide sequence ID" value="NZ_RBZU01000028.1"/>
</dbReference>
<dbReference type="GO" id="GO:0004436">
    <property type="term" value="F:phosphatidylinositol diacylglycerol-lyase activity"/>
    <property type="evidence" value="ECO:0007669"/>
    <property type="project" value="UniProtKB-EC"/>
</dbReference>
<evidence type="ECO:0000256" key="3">
    <source>
        <dbReference type="ARBA" id="ARBA00019758"/>
    </source>
</evidence>
<dbReference type="EC" id="4.6.1.13" evidence="2"/>
<keyword evidence="9" id="KW-1185">Reference proteome</keyword>
<protein>
    <recommendedName>
        <fullName evidence="3">1-phosphatidylinositol phosphodiesterase</fullName>
        <ecNumber evidence="2">4.6.1.13</ecNumber>
    </recommendedName>
    <alternativeName>
        <fullName evidence="4">Phosphatidylinositol diacylglycerol-lyase</fullName>
    </alternativeName>
    <alternativeName>
        <fullName evidence="5">Phosphatidylinositol-specific phospholipase C</fullName>
    </alternativeName>
</protein>
<dbReference type="GO" id="GO:0008081">
    <property type="term" value="F:phosphoric diester hydrolase activity"/>
    <property type="evidence" value="ECO:0007669"/>
    <property type="project" value="InterPro"/>
</dbReference>
<reference evidence="8 9" key="1">
    <citation type="submission" date="2018-10" db="EMBL/GenBank/DDBJ databases">
        <title>Robbsia sp. DHC34, isolated from soil.</title>
        <authorList>
            <person name="Gao Z.-H."/>
            <person name="Qiu L.-H."/>
        </authorList>
    </citation>
    <scope>NUCLEOTIDE SEQUENCE [LARGE SCALE GENOMIC DNA]</scope>
    <source>
        <strain evidence="8 9">DHC34</strain>
    </source>
</reference>
<name>A0A494X5M7_9BURK</name>
<accession>A0A494X5M7</accession>
<dbReference type="PANTHER" id="PTHR13593">
    <property type="match status" value="1"/>
</dbReference>
<evidence type="ECO:0000256" key="5">
    <source>
        <dbReference type="ARBA" id="ARBA00030782"/>
    </source>
</evidence>
<dbReference type="PANTHER" id="PTHR13593:SF113">
    <property type="entry name" value="SI:DKEY-266F7.9"/>
    <property type="match status" value="1"/>
</dbReference>
<dbReference type="Proteomes" id="UP000270342">
    <property type="component" value="Unassembled WGS sequence"/>
</dbReference>
<dbReference type="PROSITE" id="PS50007">
    <property type="entry name" value="PIPLC_X_DOMAIN"/>
    <property type="match status" value="1"/>
</dbReference>
<proteinExistence type="predicted"/>
<feature type="chain" id="PRO_5019840319" description="1-phosphatidylinositol phosphodiesterase" evidence="6">
    <location>
        <begin position="40"/>
        <end position="386"/>
    </location>
</feature>
<dbReference type="InterPro" id="IPR000909">
    <property type="entry name" value="PLipase_C_PInositol-sp_X_dom"/>
</dbReference>
<comment type="caution">
    <text evidence="8">The sequence shown here is derived from an EMBL/GenBank/DDBJ whole genome shotgun (WGS) entry which is preliminary data.</text>
</comment>
<dbReference type="Gene3D" id="3.20.20.190">
    <property type="entry name" value="Phosphatidylinositol (PI) phosphodiesterase"/>
    <property type="match status" value="1"/>
</dbReference>
<feature type="signal peptide" evidence="6">
    <location>
        <begin position="1"/>
        <end position="39"/>
    </location>
</feature>
<organism evidence="8 9">
    <name type="scientific">Pararobbsia silviterrae</name>
    <dbReference type="NCBI Taxonomy" id="1792498"/>
    <lineage>
        <taxon>Bacteria</taxon>
        <taxon>Pseudomonadati</taxon>
        <taxon>Pseudomonadota</taxon>
        <taxon>Betaproteobacteria</taxon>
        <taxon>Burkholderiales</taxon>
        <taxon>Burkholderiaceae</taxon>
        <taxon>Pararobbsia</taxon>
    </lineage>
</organism>
<comment type="catalytic activity">
    <reaction evidence="1">
        <text>a 1,2-diacyl-sn-glycero-3-phospho-(1D-myo-inositol) = 1D-myo-inositol 1,2-cyclic phosphate + a 1,2-diacyl-sn-glycerol</text>
        <dbReference type="Rhea" id="RHEA:17093"/>
        <dbReference type="ChEBI" id="CHEBI:17815"/>
        <dbReference type="ChEBI" id="CHEBI:57880"/>
        <dbReference type="ChEBI" id="CHEBI:58484"/>
        <dbReference type="EC" id="4.6.1.13"/>
    </reaction>
</comment>
<evidence type="ECO:0000256" key="1">
    <source>
        <dbReference type="ARBA" id="ARBA00001316"/>
    </source>
</evidence>
<dbReference type="InterPro" id="IPR017946">
    <property type="entry name" value="PLC-like_Pdiesterase_TIM-brl"/>
</dbReference>
<dbReference type="SMART" id="SM00148">
    <property type="entry name" value="PLCXc"/>
    <property type="match status" value="1"/>
</dbReference>
<dbReference type="Pfam" id="PF00388">
    <property type="entry name" value="PI-PLC-X"/>
    <property type="match status" value="1"/>
</dbReference>
<dbReference type="GO" id="GO:0006629">
    <property type="term" value="P:lipid metabolic process"/>
    <property type="evidence" value="ECO:0007669"/>
    <property type="project" value="InterPro"/>
</dbReference>
<evidence type="ECO:0000256" key="2">
    <source>
        <dbReference type="ARBA" id="ARBA00012581"/>
    </source>
</evidence>
<evidence type="ECO:0000313" key="8">
    <source>
        <dbReference type="EMBL" id="RKP43546.1"/>
    </source>
</evidence>
<sequence length="386" mass="43377">MTKILATPHFNPRRRLCLRAVATGTLGAAGALVAPSTFAYPGRPHDEQAYYTGQMAQADYSNWMSKFSPSKRLIDMSIPGTHDTMATVSEYGHAAQCQTMSLAQQLKAGIRFFDFRVGIARAPSFPANDLSFWHGPAQFATCLGRDAMPTIRKFLDDNPSEAVFIRLKKERSDDDNKEVNDRCRNILFGSNSSYMYHYPGRRISDVRMEHVRGQIVIFRDLAEDADTYGFKYGSDPDDTRRFGIAIQDNYALKTNWDLYWKWQRVREFLGWSIGGPARTNQLYINFISAGTGSYPYFVASGYDSMNGNALTTGLLTVTDKYPDFKKSGGFWYFTGTNILTYEALNGLGHVGEAFPQLKTMKNFGVIMMDFPATGLIKSIIDHQDVA</sequence>
<feature type="domain" description="Phosphatidylinositol-specific phospholipase C X" evidence="7">
    <location>
        <begin position="67"/>
        <end position="220"/>
    </location>
</feature>
<dbReference type="SUPFAM" id="SSF51695">
    <property type="entry name" value="PLC-like phosphodiesterases"/>
    <property type="match status" value="1"/>
</dbReference>
<dbReference type="AlphaFoldDB" id="A0A494X5M7"/>
<evidence type="ECO:0000256" key="6">
    <source>
        <dbReference type="SAM" id="SignalP"/>
    </source>
</evidence>
<evidence type="ECO:0000259" key="7">
    <source>
        <dbReference type="SMART" id="SM00148"/>
    </source>
</evidence>
<dbReference type="OrthoDB" id="7191982at2"/>
<keyword evidence="6" id="KW-0732">Signal</keyword>